<reference evidence="2" key="1">
    <citation type="submission" date="2022-07" db="EMBL/GenBank/DDBJ databases">
        <authorList>
            <person name="Macas J."/>
            <person name="Novak P."/>
            <person name="Neumann P."/>
        </authorList>
    </citation>
    <scope>NUCLEOTIDE SEQUENCE</scope>
</reference>
<accession>A0AAV0E3D6</accession>
<dbReference type="PANTHER" id="PTHR47718">
    <property type="entry name" value="OS01G0519700 PROTEIN"/>
    <property type="match status" value="1"/>
</dbReference>
<protein>
    <recommendedName>
        <fullName evidence="1">MULE transposase domain-containing protein</fullName>
    </recommendedName>
</protein>
<dbReference type="Pfam" id="PF10551">
    <property type="entry name" value="MULE"/>
    <property type="match status" value="1"/>
</dbReference>
<comment type="caution">
    <text evidence="2">The sequence shown here is derived from an EMBL/GenBank/DDBJ whole genome shotgun (WGS) entry which is preliminary data.</text>
</comment>
<dbReference type="EMBL" id="CAMAPF010000197">
    <property type="protein sequence ID" value="CAH9112386.1"/>
    <property type="molecule type" value="Genomic_DNA"/>
</dbReference>
<dbReference type="PANTHER" id="PTHR47718:SF18">
    <property type="entry name" value="PROTEIN FAR1-RELATED SEQUENCE 5-LIKE"/>
    <property type="match status" value="1"/>
</dbReference>
<dbReference type="AlphaFoldDB" id="A0AAV0E3D6"/>
<keyword evidence="3" id="KW-1185">Reference proteome</keyword>
<gene>
    <name evidence="2" type="ORF">CEPIT_LOCUS19930</name>
</gene>
<proteinExistence type="predicted"/>
<sequence length="159" mass="18524">MLIDKLFRKVEVCSSFFFDYDVDESDQLTRIFWADPTCRKNYSYFGDVVSFDATYGTNRYSLVFVPFTGVDNHKKCITFAAGLLAKEDVESYVWLLTRFIKAMGRQPACVITDQDPSMRIAIEKVLPESRHRYCMWHIMEKVTKKVGPVLSKNVDFMSR</sequence>
<feature type="domain" description="MULE transposase" evidence="1">
    <location>
        <begin position="48"/>
        <end position="141"/>
    </location>
</feature>
<dbReference type="Proteomes" id="UP001152523">
    <property type="component" value="Unassembled WGS sequence"/>
</dbReference>
<organism evidence="2 3">
    <name type="scientific">Cuscuta epithymum</name>
    <dbReference type="NCBI Taxonomy" id="186058"/>
    <lineage>
        <taxon>Eukaryota</taxon>
        <taxon>Viridiplantae</taxon>
        <taxon>Streptophyta</taxon>
        <taxon>Embryophyta</taxon>
        <taxon>Tracheophyta</taxon>
        <taxon>Spermatophyta</taxon>
        <taxon>Magnoliopsida</taxon>
        <taxon>eudicotyledons</taxon>
        <taxon>Gunneridae</taxon>
        <taxon>Pentapetalae</taxon>
        <taxon>asterids</taxon>
        <taxon>lamiids</taxon>
        <taxon>Solanales</taxon>
        <taxon>Convolvulaceae</taxon>
        <taxon>Cuscuteae</taxon>
        <taxon>Cuscuta</taxon>
        <taxon>Cuscuta subgen. Cuscuta</taxon>
    </lineage>
</organism>
<dbReference type="InterPro" id="IPR018289">
    <property type="entry name" value="MULE_transposase_dom"/>
</dbReference>
<name>A0AAV0E3D6_9ASTE</name>
<feature type="non-terminal residue" evidence="2">
    <location>
        <position position="159"/>
    </location>
</feature>
<evidence type="ECO:0000259" key="1">
    <source>
        <dbReference type="Pfam" id="PF10551"/>
    </source>
</evidence>
<evidence type="ECO:0000313" key="2">
    <source>
        <dbReference type="EMBL" id="CAH9112386.1"/>
    </source>
</evidence>
<evidence type="ECO:0000313" key="3">
    <source>
        <dbReference type="Proteomes" id="UP001152523"/>
    </source>
</evidence>